<sequence>MVSFFQFFVRGSIALCLSLCLLVTSCGNSLDGKRLTGIYIDDTVTVAQNLLNTINLAQDDASRPEAEIESRALISEYTSRYRPQGQVNGLSSFTTMQTALNSLAGHYASYANRPLPDDLKERLNKELKKAAASVVRGA</sequence>
<accession>A0A1L5YD59</accession>
<dbReference type="GO" id="GO:0010207">
    <property type="term" value="P:photosystem II assembly"/>
    <property type="evidence" value="ECO:0007669"/>
    <property type="project" value="InterPro"/>
</dbReference>
<dbReference type="InterPro" id="IPR017488">
    <property type="entry name" value="PSII_Psb27_cyano_bac"/>
</dbReference>
<protein>
    <submittedName>
        <fullName evidence="2 3">Putative Photosystem II Psb27 protein</fullName>
    </submittedName>
</protein>
<dbReference type="NCBIfam" id="TIGR03044">
    <property type="entry name" value="PS_II_psb27"/>
    <property type="match status" value="1"/>
</dbReference>
<evidence type="ECO:0000256" key="1">
    <source>
        <dbReference type="SAM" id="SignalP"/>
    </source>
</evidence>
<name>A0A1L5YD59_9EUKA</name>
<dbReference type="AlphaFoldDB" id="A0A1L5YD59"/>
<dbReference type="PANTHER" id="PTHR34041:SF1">
    <property type="entry name" value="PHOTOSYSTEM II REPAIR PROTEIN PSB27-H1, CHLOROPLASTIC"/>
    <property type="match status" value="1"/>
</dbReference>
<dbReference type="PANTHER" id="PTHR34041">
    <property type="entry name" value="PHOTOSYSTEM II REPAIR PROTEIN PSB27-H1, CHLOROPLASTIC"/>
    <property type="match status" value="1"/>
</dbReference>
<dbReference type="InterPro" id="IPR038450">
    <property type="entry name" value="PSII_Psb27_sf"/>
</dbReference>
<dbReference type="Pfam" id="PF13326">
    <property type="entry name" value="PSII_Pbs27"/>
    <property type="match status" value="1"/>
</dbReference>
<reference evidence="2" key="1">
    <citation type="journal article" date="2017" name="Protist">
        <title>Diversity of the Photosynthetic Paulinella Species, with the Description of Paulinella micropora sp. nov. and the Chromatophore Genome Sequence for strain KR01.</title>
        <authorList>
            <person name="Lhee D."/>
            <person name="Yang E.C."/>
            <person name="Kim J.I."/>
            <person name="Nakayama T."/>
            <person name="Zuccarello G."/>
            <person name="Andersen R.A."/>
            <person name="Yoon H.S."/>
        </authorList>
    </citation>
    <scope>NUCLEOTIDE SEQUENCE</scope>
    <source>
        <strain evidence="3">FK01</strain>
        <strain evidence="2">KR01</strain>
    </source>
</reference>
<geneLocation type="plastid" evidence="2"/>
<keyword evidence="2" id="KW-0934">Plastid</keyword>
<proteinExistence type="inferred from homology"/>
<dbReference type="InterPro" id="IPR025585">
    <property type="entry name" value="PSII_Psb27"/>
</dbReference>
<dbReference type="Gene3D" id="1.20.58.810">
    <property type="entry name" value="Photosystem II Pbs27"/>
    <property type="match status" value="1"/>
</dbReference>
<feature type="signal peptide" evidence="1">
    <location>
        <begin position="1"/>
        <end position="27"/>
    </location>
</feature>
<keyword evidence="1" id="KW-0732">Signal</keyword>
<organism evidence="2">
    <name type="scientific">Paulinella micropora</name>
    <dbReference type="NCBI Taxonomy" id="1928728"/>
    <lineage>
        <taxon>Eukaryota</taxon>
        <taxon>Sar</taxon>
        <taxon>Rhizaria</taxon>
        <taxon>Cercozoa</taxon>
        <taxon>Imbricatea</taxon>
        <taxon>Silicofilosea</taxon>
        <taxon>Euglyphida</taxon>
        <taxon>Paulinellidae</taxon>
        <taxon>Paulinella</taxon>
    </lineage>
</organism>
<evidence type="ECO:0000313" key="3">
    <source>
        <dbReference type="EMBL" id="AQX45393.1"/>
    </source>
</evidence>
<dbReference type="EMBL" id="KX897545">
    <property type="protein sequence ID" value="APP88626.1"/>
    <property type="molecule type" value="Genomic_DNA"/>
</dbReference>
<evidence type="ECO:0000313" key="2">
    <source>
        <dbReference type="EMBL" id="APP88626.1"/>
    </source>
</evidence>
<gene>
    <name evidence="2" type="primary">psbZ</name>
    <name evidence="2" type="ORF">PCKR_866</name>
    <name evidence="3" type="ORF">PFK_866</name>
</gene>
<dbReference type="GO" id="GO:0010206">
    <property type="term" value="P:photosystem II repair"/>
    <property type="evidence" value="ECO:0007669"/>
    <property type="project" value="InterPro"/>
</dbReference>
<dbReference type="EMBL" id="KY124271">
    <property type="protein sequence ID" value="AQX45393.1"/>
    <property type="molecule type" value="Genomic_DNA"/>
</dbReference>
<dbReference type="HAMAP" id="MF_01481">
    <property type="entry name" value="PSII_Psb27"/>
    <property type="match status" value="1"/>
</dbReference>
<dbReference type="GO" id="GO:0009523">
    <property type="term" value="C:photosystem II"/>
    <property type="evidence" value="ECO:0007669"/>
    <property type="project" value="InterPro"/>
</dbReference>
<feature type="chain" id="PRO_5011897135" evidence="1">
    <location>
        <begin position="28"/>
        <end position="138"/>
    </location>
</feature>